<name>A0AA36A4T8_LACSI</name>
<dbReference type="AlphaFoldDB" id="A0AA36A4T8"/>
<organism evidence="2 3">
    <name type="scientific">Lactuca saligna</name>
    <name type="common">Willowleaf lettuce</name>
    <dbReference type="NCBI Taxonomy" id="75948"/>
    <lineage>
        <taxon>Eukaryota</taxon>
        <taxon>Viridiplantae</taxon>
        <taxon>Streptophyta</taxon>
        <taxon>Embryophyta</taxon>
        <taxon>Tracheophyta</taxon>
        <taxon>Spermatophyta</taxon>
        <taxon>Magnoliopsida</taxon>
        <taxon>eudicotyledons</taxon>
        <taxon>Gunneridae</taxon>
        <taxon>Pentapetalae</taxon>
        <taxon>asterids</taxon>
        <taxon>campanulids</taxon>
        <taxon>Asterales</taxon>
        <taxon>Asteraceae</taxon>
        <taxon>Cichorioideae</taxon>
        <taxon>Cichorieae</taxon>
        <taxon>Lactucinae</taxon>
        <taxon>Lactuca</taxon>
    </lineage>
</organism>
<dbReference type="EMBL" id="OX465085">
    <property type="protein sequence ID" value="CAI9304463.1"/>
    <property type="molecule type" value="Genomic_DNA"/>
</dbReference>
<protein>
    <recommendedName>
        <fullName evidence="1">C2H2-type domain-containing protein</fullName>
    </recommendedName>
</protein>
<dbReference type="Proteomes" id="UP001177003">
    <property type="component" value="Chromosome 9"/>
</dbReference>
<dbReference type="InterPro" id="IPR013087">
    <property type="entry name" value="Znf_C2H2_type"/>
</dbReference>
<evidence type="ECO:0000313" key="3">
    <source>
        <dbReference type="Proteomes" id="UP001177003"/>
    </source>
</evidence>
<reference evidence="2" key="1">
    <citation type="submission" date="2023-04" db="EMBL/GenBank/DDBJ databases">
        <authorList>
            <person name="Vijverberg K."/>
            <person name="Xiong W."/>
            <person name="Schranz E."/>
        </authorList>
    </citation>
    <scope>NUCLEOTIDE SEQUENCE</scope>
</reference>
<sequence>MEEKKRFYLPCADDDGNPNCYICGANLPSMKFLYHHMLLHTDSDWFDILPSEPLKSTVIVCRTLLSIITSRNSDPLDDDLKVNDDKGFNDDGEIVDLTKFLLSWKLTGKRGRPAVTGRRGCPAA</sequence>
<feature type="domain" description="C2H2-type" evidence="1">
    <location>
        <begin position="20"/>
        <end position="40"/>
    </location>
</feature>
<dbReference type="PROSITE" id="PS00028">
    <property type="entry name" value="ZINC_FINGER_C2H2_1"/>
    <property type="match status" value="1"/>
</dbReference>
<proteinExistence type="predicted"/>
<gene>
    <name evidence="2" type="ORF">LSALG_LOCUS42833</name>
</gene>
<evidence type="ECO:0000259" key="1">
    <source>
        <dbReference type="PROSITE" id="PS00028"/>
    </source>
</evidence>
<accession>A0AA36A4T8</accession>
<keyword evidence="3" id="KW-1185">Reference proteome</keyword>
<evidence type="ECO:0000313" key="2">
    <source>
        <dbReference type="EMBL" id="CAI9304463.1"/>
    </source>
</evidence>